<protein>
    <submittedName>
        <fullName evidence="4">Uncharacterized protein</fullName>
    </submittedName>
</protein>
<comment type="similarity">
    <text evidence="1">Belongs to the unc-93 family.</text>
</comment>
<dbReference type="InterPro" id="IPR051951">
    <property type="entry name" value="UNC-93_regulatory"/>
</dbReference>
<comment type="caution">
    <text evidence="4">The sequence shown here is derived from an EMBL/GenBank/DDBJ whole genome shotgun (WGS) entry which is preliminary data.</text>
</comment>
<proteinExistence type="inferred from homology"/>
<evidence type="ECO:0000256" key="3">
    <source>
        <dbReference type="SAM" id="Phobius"/>
    </source>
</evidence>
<feature type="transmembrane region" description="Helical" evidence="3">
    <location>
        <begin position="102"/>
        <end position="121"/>
    </location>
</feature>
<dbReference type="PANTHER" id="PTHR19444:SF13">
    <property type="entry name" value="PROTEIN UNC-93 HOMOLOG A"/>
    <property type="match status" value="1"/>
</dbReference>
<evidence type="ECO:0000256" key="2">
    <source>
        <dbReference type="SAM" id="MobiDB-lite"/>
    </source>
</evidence>
<sequence length="169" mass="18655">AQEEKTPLIHSDHTSEISNPSKNYQTISGHFKAANDENEEEVSVAIKSYGENTYTEGLITDETNAKHWENTNNVGDHPNGWKERVQPTMLIATLQLCLDVKMLLIIPLSMLNGTIVTFIFGEFTQAYVACSQGIWMVGYFVVAFGVAFGLISMVIGRVKAIGRLAATMI</sequence>
<dbReference type="EMBL" id="CAIIXF020000003">
    <property type="protein sequence ID" value="CAH1780445.1"/>
    <property type="molecule type" value="Genomic_DNA"/>
</dbReference>
<evidence type="ECO:0000313" key="4">
    <source>
        <dbReference type="EMBL" id="CAH1780445.1"/>
    </source>
</evidence>
<feature type="transmembrane region" description="Helical" evidence="3">
    <location>
        <begin position="133"/>
        <end position="155"/>
    </location>
</feature>
<accession>A0A8J1Y951</accession>
<keyword evidence="5" id="KW-1185">Reference proteome</keyword>
<feature type="non-terminal residue" evidence="4">
    <location>
        <position position="1"/>
    </location>
</feature>
<dbReference type="Proteomes" id="UP000749559">
    <property type="component" value="Unassembled WGS sequence"/>
</dbReference>
<dbReference type="PANTHER" id="PTHR19444">
    <property type="entry name" value="UNC-93 RELATED"/>
    <property type="match status" value="1"/>
</dbReference>
<keyword evidence="3" id="KW-1133">Transmembrane helix</keyword>
<name>A0A8J1Y951_OWEFU</name>
<feature type="compositionally biased region" description="Basic and acidic residues" evidence="2">
    <location>
        <begin position="1"/>
        <end position="15"/>
    </location>
</feature>
<gene>
    <name evidence="4" type="ORF">OFUS_LOCUS7139</name>
</gene>
<keyword evidence="3" id="KW-0812">Transmembrane</keyword>
<organism evidence="4 5">
    <name type="scientific">Owenia fusiformis</name>
    <name type="common">Polychaete worm</name>
    <dbReference type="NCBI Taxonomy" id="6347"/>
    <lineage>
        <taxon>Eukaryota</taxon>
        <taxon>Metazoa</taxon>
        <taxon>Spiralia</taxon>
        <taxon>Lophotrochozoa</taxon>
        <taxon>Annelida</taxon>
        <taxon>Polychaeta</taxon>
        <taxon>Sedentaria</taxon>
        <taxon>Canalipalpata</taxon>
        <taxon>Sabellida</taxon>
        <taxon>Oweniida</taxon>
        <taxon>Oweniidae</taxon>
        <taxon>Owenia</taxon>
    </lineage>
</organism>
<reference evidence="4" key="1">
    <citation type="submission" date="2022-03" db="EMBL/GenBank/DDBJ databases">
        <authorList>
            <person name="Martin C."/>
        </authorList>
    </citation>
    <scope>NUCLEOTIDE SEQUENCE</scope>
</reference>
<feature type="region of interest" description="Disordered" evidence="2">
    <location>
        <begin position="1"/>
        <end position="22"/>
    </location>
</feature>
<evidence type="ECO:0000256" key="1">
    <source>
        <dbReference type="ARBA" id="ARBA00009172"/>
    </source>
</evidence>
<dbReference type="AlphaFoldDB" id="A0A8J1Y951"/>
<feature type="non-terminal residue" evidence="4">
    <location>
        <position position="169"/>
    </location>
</feature>
<evidence type="ECO:0000313" key="5">
    <source>
        <dbReference type="Proteomes" id="UP000749559"/>
    </source>
</evidence>
<dbReference type="OrthoDB" id="73498at2759"/>
<keyword evidence="3" id="KW-0472">Membrane</keyword>